<dbReference type="NCBIfam" id="TIGR01353">
    <property type="entry name" value="dGTP_triPase"/>
    <property type="match status" value="1"/>
</dbReference>
<dbReference type="InterPro" id="IPR050135">
    <property type="entry name" value="dGTPase-like"/>
</dbReference>
<feature type="region of interest" description="Disordered" evidence="2">
    <location>
        <begin position="209"/>
        <end position="240"/>
    </location>
</feature>
<dbReference type="CDD" id="cd00077">
    <property type="entry name" value="HDc"/>
    <property type="match status" value="1"/>
</dbReference>
<protein>
    <submittedName>
        <fullName evidence="4">DNTP triphosphohydrolase</fullName>
    </submittedName>
</protein>
<dbReference type="GO" id="GO:0008832">
    <property type="term" value="F:dGTPase activity"/>
    <property type="evidence" value="ECO:0007669"/>
    <property type="project" value="TreeGrafter"/>
</dbReference>
<dbReference type="InterPro" id="IPR006261">
    <property type="entry name" value="dGTPase"/>
</dbReference>
<gene>
    <name evidence="4" type="primary">dgt</name>
    <name evidence="4" type="ORF">FDO65_03175</name>
</gene>
<reference evidence="4 5" key="1">
    <citation type="submission" date="2019-05" db="EMBL/GenBank/DDBJ databases">
        <title>Nakamurella sp. N5BH11, whole genome shotgun sequence.</title>
        <authorList>
            <person name="Tuo L."/>
        </authorList>
    </citation>
    <scope>NUCLEOTIDE SEQUENCE [LARGE SCALE GENOMIC DNA]</scope>
    <source>
        <strain evidence="4 5">N5BH11</strain>
    </source>
</reference>
<dbReference type="AlphaFoldDB" id="A0A4U6QJT3"/>
<proteinExistence type="predicted"/>
<dbReference type="GO" id="GO:0006203">
    <property type="term" value="P:dGTP catabolic process"/>
    <property type="evidence" value="ECO:0007669"/>
    <property type="project" value="TreeGrafter"/>
</dbReference>
<evidence type="ECO:0000259" key="3">
    <source>
        <dbReference type="SMART" id="SM00471"/>
    </source>
</evidence>
<dbReference type="Pfam" id="PF01966">
    <property type="entry name" value="HD"/>
    <property type="match status" value="1"/>
</dbReference>
<evidence type="ECO:0000313" key="4">
    <source>
        <dbReference type="EMBL" id="TKV60703.1"/>
    </source>
</evidence>
<sequence>MDPRLDRRCDEPASATVAEHHPDPVDSGSSAHPAPPGGEPIRQYRVDLERIRFSPYLSRLAAVTQVISQNAAGGVVHNRLTHSIKVASVARAIAVGVRADPGDRPVIDRLGGCDPVVAQAAAMAHDLGHPPFGHLGERILDRAARGRFGLADGFEGNAQTFRILTRLDVSGVEMVAPGGRAGQTPQPVPNPGLNLTAAVRAAVLKYPWARQGHPQPHPSTADAPPRGGGPGVEGPGSGKFSAYVPDIGEMEAALAAYPEIGAWRQTLECSAMDIADDIAYSLHDLDDFHRSGVLQHAAVAAEFRTWLRRRTDLAAAGSRIDSPADARRPGASLERLRRRLADRDGWIFDDEAFGVAVGRVATDLVDGLLAVPFDSSIAAERALRTFTGSWIDHLRESVEVDPDPPVRSAHLTLGRQAWHEVAVLKFVHQRFVLDRPDLAMFQRGQAEALTSLVVNLERWLTDPVDAGRAPRRLIDLVALATDDYRRVARERPDLLRGPTGEATTGRDDIVRLGRGRGIVDYVASLTDDQAAAAARSLAGLPGQLWSGGSVL</sequence>
<dbReference type="RefSeq" id="WP_137448006.1">
    <property type="nucleotide sequence ID" value="NZ_SZZH01000001.1"/>
</dbReference>
<dbReference type="SUPFAM" id="SSF109604">
    <property type="entry name" value="HD-domain/PDEase-like"/>
    <property type="match status" value="1"/>
</dbReference>
<feature type="compositionally biased region" description="Basic and acidic residues" evidence="2">
    <location>
        <begin position="1"/>
        <end position="11"/>
    </location>
</feature>
<evidence type="ECO:0000256" key="2">
    <source>
        <dbReference type="SAM" id="MobiDB-lite"/>
    </source>
</evidence>
<comment type="caution">
    <text evidence="4">The sequence shown here is derived from an EMBL/GenBank/DDBJ whole genome shotgun (WGS) entry which is preliminary data.</text>
</comment>
<dbReference type="PANTHER" id="PTHR11373">
    <property type="entry name" value="DEOXYNUCLEOSIDE TRIPHOSPHATE TRIPHOSPHOHYDROLASE"/>
    <property type="match status" value="1"/>
</dbReference>
<evidence type="ECO:0000313" key="5">
    <source>
        <dbReference type="Proteomes" id="UP000306985"/>
    </source>
</evidence>
<dbReference type="OrthoDB" id="9803619at2"/>
<feature type="compositionally biased region" description="Gly residues" evidence="2">
    <location>
        <begin position="226"/>
        <end position="237"/>
    </location>
</feature>
<dbReference type="PANTHER" id="PTHR11373:SF32">
    <property type="entry name" value="DEOXYGUANOSINETRIPHOSPHATE TRIPHOSPHOHYDROLASE"/>
    <property type="match status" value="1"/>
</dbReference>
<feature type="region of interest" description="Disordered" evidence="2">
    <location>
        <begin position="1"/>
        <end position="41"/>
    </location>
</feature>
<dbReference type="Gene3D" id="1.10.3210.10">
    <property type="entry name" value="Hypothetical protein af1432"/>
    <property type="match status" value="1"/>
</dbReference>
<dbReference type="EMBL" id="SZZH01000001">
    <property type="protein sequence ID" value="TKV60703.1"/>
    <property type="molecule type" value="Genomic_DNA"/>
</dbReference>
<evidence type="ECO:0000256" key="1">
    <source>
        <dbReference type="ARBA" id="ARBA00022801"/>
    </source>
</evidence>
<organism evidence="4 5">
    <name type="scientific">Nakamurella flava</name>
    <dbReference type="NCBI Taxonomy" id="2576308"/>
    <lineage>
        <taxon>Bacteria</taxon>
        <taxon>Bacillati</taxon>
        <taxon>Actinomycetota</taxon>
        <taxon>Actinomycetes</taxon>
        <taxon>Nakamurellales</taxon>
        <taxon>Nakamurellaceae</taxon>
        <taxon>Nakamurella</taxon>
    </lineage>
</organism>
<dbReference type="InterPro" id="IPR006674">
    <property type="entry name" value="HD_domain"/>
</dbReference>
<keyword evidence="1 4" id="KW-0378">Hydrolase</keyword>
<dbReference type="InterPro" id="IPR003607">
    <property type="entry name" value="HD/PDEase_dom"/>
</dbReference>
<accession>A0A4U6QJT3</accession>
<feature type="domain" description="HD/PDEase" evidence="3">
    <location>
        <begin position="75"/>
        <end position="290"/>
    </location>
</feature>
<dbReference type="Proteomes" id="UP000306985">
    <property type="component" value="Unassembled WGS sequence"/>
</dbReference>
<dbReference type="SMART" id="SM00471">
    <property type="entry name" value="HDc"/>
    <property type="match status" value="1"/>
</dbReference>
<name>A0A4U6QJT3_9ACTN</name>
<keyword evidence="5" id="KW-1185">Reference proteome</keyword>